<keyword evidence="9 13" id="KW-0472">Membrane</keyword>
<dbReference type="PANTHER" id="PTHR42985:SF41">
    <property type="entry name" value="GH19970P-RELATED"/>
    <property type="match status" value="1"/>
</dbReference>
<dbReference type="Gene3D" id="1.20.1730.10">
    <property type="entry name" value="Sodium/glucose cotransporter"/>
    <property type="match status" value="1"/>
</dbReference>
<evidence type="ECO:0000256" key="10">
    <source>
        <dbReference type="ARBA" id="ARBA00023201"/>
    </source>
</evidence>
<feature type="transmembrane region" description="Helical" evidence="13">
    <location>
        <begin position="53"/>
        <end position="72"/>
    </location>
</feature>
<keyword evidence="3" id="KW-0813">Transport</keyword>
<feature type="transmembrane region" description="Helical" evidence="13">
    <location>
        <begin position="84"/>
        <end position="105"/>
    </location>
</feature>
<gene>
    <name evidence="14" type="ORF">TSAR_005976</name>
</gene>
<dbReference type="PANTHER" id="PTHR42985">
    <property type="entry name" value="SODIUM-COUPLED MONOCARBOXYLATE TRANSPORTER"/>
    <property type="match status" value="1"/>
</dbReference>
<sequence length="663" mass="73041">MSTNVERWYFHWIDWLIFALMLMMSAGAGLWHYRKHRNANTDEYLLGGKDLKLFPVSASLVASFISGITILGTPSEIYNFGTQYWITIISLVFSGIVVANVYLPVFTTLKLHSAYEYLELRFNRGVRILISLIFVIDVVMYQSIVVYVPALALSQVSGINIHLIGCIVCVTCVFYTVMGGLRAVVWTDALQVGVMVAAVVVVTGLGTYQVGGPSIIWQKATDANRIVFLNFDSSPYTRHTVWTVLIGSFLYSTAYIAVNQTMVQRYQSLSSTKVCKQAVGLFTVGTIVFISLCCWCGLVLLAYWSSPNCDPRASGLIVADDQFLPAFVMEIAGRLHGIPGLFIAGIFGAALSSLSVGLNSTSVVLLEDFVKGCFKLKPNEKWANIFVKSVVVILGLVALALVFLVEKLGGVLSVIHSQLYIRLVDIVQQPIKEVIQFQVTNSLAAIAAGVSFGVFTLGMLFPWTNSKGAFVGAVVGFVIAGWASLGANAAIGAGYIVPKKLPVSLDHCPVNISESFLKQFVDKLTIQCELFCFWLCSEDDIFPLYRLSYHWFAGLGTIIVILVGGAVTWMTGPIDPSSINKDLLSPVIHRWLPEPTIYNEVHLRRPNGSSNRTALNSRNRHSRNSIPLSSASRSRFTIRENGTKDTQFRLLNLSLQATRWSVF</sequence>
<dbReference type="GO" id="GO:0015293">
    <property type="term" value="F:symporter activity"/>
    <property type="evidence" value="ECO:0007669"/>
    <property type="project" value="TreeGrafter"/>
</dbReference>
<evidence type="ECO:0000256" key="8">
    <source>
        <dbReference type="ARBA" id="ARBA00023065"/>
    </source>
</evidence>
<feature type="region of interest" description="Disordered" evidence="12">
    <location>
        <begin position="608"/>
        <end position="630"/>
    </location>
</feature>
<dbReference type="PROSITE" id="PS50283">
    <property type="entry name" value="NA_SOLUT_SYMP_3"/>
    <property type="match status" value="1"/>
</dbReference>
<feature type="transmembrane region" description="Helical" evidence="13">
    <location>
        <begin position="239"/>
        <end position="258"/>
    </location>
</feature>
<dbReference type="OrthoDB" id="196131at2759"/>
<feature type="transmembrane region" description="Helical" evidence="13">
    <location>
        <begin position="12"/>
        <end position="33"/>
    </location>
</feature>
<reference evidence="14 15" key="1">
    <citation type="journal article" date="2017" name="Curr. Biol.">
        <title>The Evolution of Venom by Co-option of Single-Copy Genes.</title>
        <authorList>
            <person name="Martinson E.O."/>
            <person name="Mrinalini"/>
            <person name="Kelkar Y.D."/>
            <person name="Chang C.H."/>
            <person name="Werren J.H."/>
        </authorList>
    </citation>
    <scope>NUCLEOTIDE SEQUENCE [LARGE SCALE GENOMIC DNA]</scope>
    <source>
        <strain evidence="14 15">Alberta</strain>
        <tissue evidence="14">Whole body</tissue>
    </source>
</reference>
<keyword evidence="4" id="KW-1003">Cell membrane</keyword>
<protein>
    <recommendedName>
        <fullName evidence="16">Sodium-coupled monocarboxylate transporter 1</fullName>
    </recommendedName>
</protein>
<feature type="transmembrane region" description="Helical" evidence="13">
    <location>
        <begin position="189"/>
        <end position="208"/>
    </location>
</feature>
<evidence type="ECO:0000256" key="3">
    <source>
        <dbReference type="ARBA" id="ARBA00022448"/>
    </source>
</evidence>
<comment type="subcellular location">
    <subcellularLocation>
        <location evidence="1">Cell membrane</location>
        <topology evidence="1">Multi-pass membrane protein</topology>
    </subcellularLocation>
</comment>
<accession>A0A232F2E3</accession>
<feature type="transmembrane region" description="Helical" evidence="13">
    <location>
        <begin position="341"/>
        <end position="365"/>
    </location>
</feature>
<feature type="transmembrane region" description="Helical" evidence="13">
    <location>
        <begin position="279"/>
        <end position="304"/>
    </location>
</feature>
<feature type="transmembrane region" description="Helical" evidence="13">
    <location>
        <begin position="470"/>
        <end position="497"/>
    </location>
</feature>
<evidence type="ECO:0000256" key="1">
    <source>
        <dbReference type="ARBA" id="ARBA00004651"/>
    </source>
</evidence>
<keyword evidence="10" id="KW-0739">Sodium transport</keyword>
<feature type="transmembrane region" description="Helical" evidence="13">
    <location>
        <begin position="443"/>
        <end position="463"/>
    </location>
</feature>
<feature type="transmembrane region" description="Helical" evidence="13">
    <location>
        <begin position="385"/>
        <end position="405"/>
    </location>
</feature>
<keyword evidence="5 13" id="KW-0812">Transmembrane</keyword>
<dbReference type="EMBL" id="NNAY01001175">
    <property type="protein sequence ID" value="OXU24865.1"/>
    <property type="molecule type" value="Genomic_DNA"/>
</dbReference>
<proteinExistence type="inferred from homology"/>
<evidence type="ECO:0000256" key="6">
    <source>
        <dbReference type="ARBA" id="ARBA00022989"/>
    </source>
</evidence>
<keyword evidence="15" id="KW-1185">Reference proteome</keyword>
<dbReference type="AlphaFoldDB" id="A0A232F2E3"/>
<evidence type="ECO:0000256" key="13">
    <source>
        <dbReference type="SAM" id="Phobius"/>
    </source>
</evidence>
<keyword evidence="8" id="KW-0406">Ion transport</keyword>
<evidence type="ECO:0000256" key="7">
    <source>
        <dbReference type="ARBA" id="ARBA00023053"/>
    </source>
</evidence>
<dbReference type="InterPro" id="IPR038377">
    <property type="entry name" value="Na/Glc_symporter_sf"/>
</dbReference>
<dbReference type="STRING" id="543379.A0A232F2E3"/>
<organism evidence="14 15">
    <name type="scientific">Trichomalopsis sarcophagae</name>
    <dbReference type="NCBI Taxonomy" id="543379"/>
    <lineage>
        <taxon>Eukaryota</taxon>
        <taxon>Metazoa</taxon>
        <taxon>Ecdysozoa</taxon>
        <taxon>Arthropoda</taxon>
        <taxon>Hexapoda</taxon>
        <taxon>Insecta</taxon>
        <taxon>Pterygota</taxon>
        <taxon>Neoptera</taxon>
        <taxon>Endopterygota</taxon>
        <taxon>Hymenoptera</taxon>
        <taxon>Apocrita</taxon>
        <taxon>Proctotrupomorpha</taxon>
        <taxon>Chalcidoidea</taxon>
        <taxon>Pteromalidae</taxon>
        <taxon>Pteromalinae</taxon>
        <taxon>Trichomalopsis</taxon>
    </lineage>
</organism>
<dbReference type="CDD" id="cd11492">
    <property type="entry name" value="SLC5sbd_NIS-SMVT"/>
    <property type="match status" value="1"/>
</dbReference>
<feature type="transmembrane region" description="Helical" evidence="13">
    <location>
        <begin position="126"/>
        <end position="147"/>
    </location>
</feature>
<evidence type="ECO:0000256" key="4">
    <source>
        <dbReference type="ARBA" id="ARBA00022475"/>
    </source>
</evidence>
<dbReference type="Pfam" id="PF00474">
    <property type="entry name" value="SSF"/>
    <property type="match status" value="1"/>
</dbReference>
<dbReference type="NCBIfam" id="TIGR00813">
    <property type="entry name" value="sss"/>
    <property type="match status" value="1"/>
</dbReference>
<dbReference type="GO" id="GO:0005886">
    <property type="term" value="C:plasma membrane"/>
    <property type="evidence" value="ECO:0007669"/>
    <property type="project" value="UniProtKB-SubCell"/>
</dbReference>
<keyword evidence="6 13" id="KW-1133">Transmembrane helix</keyword>
<feature type="transmembrane region" description="Helical" evidence="13">
    <location>
        <begin position="159"/>
        <end position="177"/>
    </location>
</feature>
<evidence type="ECO:0000313" key="15">
    <source>
        <dbReference type="Proteomes" id="UP000215335"/>
    </source>
</evidence>
<evidence type="ECO:0000256" key="12">
    <source>
        <dbReference type="SAM" id="MobiDB-lite"/>
    </source>
</evidence>
<comment type="caution">
    <text evidence="14">The sequence shown here is derived from an EMBL/GenBank/DDBJ whole genome shotgun (WGS) entry which is preliminary data.</text>
</comment>
<evidence type="ECO:0000256" key="11">
    <source>
        <dbReference type="RuleBase" id="RU362091"/>
    </source>
</evidence>
<dbReference type="Proteomes" id="UP000215335">
    <property type="component" value="Unassembled WGS sequence"/>
</dbReference>
<dbReference type="InterPro" id="IPR051163">
    <property type="entry name" value="Sodium:Solute_Symporter_SSF"/>
</dbReference>
<evidence type="ECO:0000256" key="9">
    <source>
        <dbReference type="ARBA" id="ARBA00023136"/>
    </source>
</evidence>
<keyword evidence="7" id="KW-0915">Sodium</keyword>
<dbReference type="GO" id="GO:0006814">
    <property type="term" value="P:sodium ion transport"/>
    <property type="evidence" value="ECO:0007669"/>
    <property type="project" value="UniProtKB-KW"/>
</dbReference>
<feature type="compositionally biased region" description="Polar residues" evidence="12">
    <location>
        <begin position="608"/>
        <end position="617"/>
    </location>
</feature>
<evidence type="ECO:0000313" key="14">
    <source>
        <dbReference type="EMBL" id="OXU24865.1"/>
    </source>
</evidence>
<dbReference type="InterPro" id="IPR001734">
    <property type="entry name" value="Na/solute_symporter"/>
</dbReference>
<evidence type="ECO:0000256" key="5">
    <source>
        <dbReference type="ARBA" id="ARBA00022692"/>
    </source>
</evidence>
<comment type="similarity">
    <text evidence="2 11">Belongs to the sodium:solute symporter (SSF) (TC 2.A.21) family.</text>
</comment>
<feature type="transmembrane region" description="Helical" evidence="13">
    <location>
        <begin position="549"/>
        <end position="571"/>
    </location>
</feature>
<evidence type="ECO:0000256" key="2">
    <source>
        <dbReference type="ARBA" id="ARBA00006434"/>
    </source>
</evidence>
<name>A0A232F2E3_9HYME</name>
<evidence type="ECO:0008006" key="16">
    <source>
        <dbReference type="Google" id="ProtNLM"/>
    </source>
</evidence>